<dbReference type="EMBL" id="WNZX01000015">
    <property type="protein sequence ID" value="MUG72396.1"/>
    <property type="molecule type" value="Genomic_DNA"/>
</dbReference>
<evidence type="ECO:0000313" key="2">
    <source>
        <dbReference type="EMBL" id="MUG72396.1"/>
    </source>
</evidence>
<dbReference type="RefSeq" id="WP_155615177.1">
    <property type="nucleotide sequence ID" value="NZ_WNZX01000015.1"/>
</dbReference>
<protein>
    <submittedName>
        <fullName evidence="2">Uncharacterized protein</fullName>
    </submittedName>
</protein>
<sequence>MANEQDQTEEIYLYNNEGINDVKTDATATVTTTGVATNDNDEVTNERRKDNCSPSS</sequence>
<reference evidence="2 3" key="1">
    <citation type="submission" date="2019-11" db="EMBL/GenBank/DDBJ databases">
        <title>Draft genome sequences of five Paenibacillus species of dairy origin.</title>
        <authorList>
            <person name="Olajide A.M."/>
            <person name="Chen S."/>
            <person name="Lapointe G."/>
        </authorList>
    </citation>
    <scope>NUCLEOTIDE SEQUENCE [LARGE SCALE GENOMIC DNA]</scope>
    <source>
        <strain evidence="2 3">2CS3</strain>
    </source>
</reference>
<evidence type="ECO:0000256" key="1">
    <source>
        <dbReference type="SAM" id="MobiDB-lite"/>
    </source>
</evidence>
<name>A0A7X2ZCL0_9BACL</name>
<evidence type="ECO:0000313" key="3">
    <source>
        <dbReference type="Proteomes" id="UP000450917"/>
    </source>
</evidence>
<feature type="compositionally biased region" description="Basic and acidic residues" evidence="1">
    <location>
        <begin position="44"/>
        <end position="56"/>
    </location>
</feature>
<organism evidence="2 3">
    <name type="scientific">Paenibacillus validus</name>
    <dbReference type="NCBI Taxonomy" id="44253"/>
    <lineage>
        <taxon>Bacteria</taxon>
        <taxon>Bacillati</taxon>
        <taxon>Bacillota</taxon>
        <taxon>Bacilli</taxon>
        <taxon>Bacillales</taxon>
        <taxon>Paenibacillaceae</taxon>
        <taxon>Paenibacillus</taxon>
    </lineage>
</organism>
<keyword evidence="3" id="KW-1185">Reference proteome</keyword>
<dbReference type="AlphaFoldDB" id="A0A7X2ZCL0"/>
<proteinExistence type="predicted"/>
<feature type="region of interest" description="Disordered" evidence="1">
    <location>
        <begin position="33"/>
        <end position="56"/>
    </location>
</feature>
<gene>
    <name evidence="2" type="ORF">GNP93_17135</name>
</gene>
<comment type="caution">
    <text evidence="2">The sequence shown here is derived from an EMBL/GenBank/DDBJ whole genome shotgun (WGS) entry which is preliminary data.</text>
</comment>
<accession>A0A7X2ZCL0</accession>
<dbReference type="Proteomes" id="UP000450917">
    <property type="component" value="Unassembled WGS sequence"/>
</dbReference>